<dbReference type="InterPro" id="IPR009061">
    <property type="entry name" value="DNA-bd_dom_put_sf"/>
</dbReference>
<accession>A0ABV5WUV9</accession>
<evidence type="ECO:0000313" key="3">
    <source>
        <dbReference type="Proteomes" id="UP001589691"/>
    </source>
</evidence>
<dbReference type="Pfam" id="PF13411">
    <property type="entry name" value="MerR_1"/>
    <property type="match status" value="1"/>
</dbReference>
<dbReference type="Proteomes" id="UP001589691">
    <property type="component" value="Unassembled WGS sequence"/>
</dbReference>
<comment type="caution">
    <text evidence="2">The sequence shown here is derived from an EMBL/GenBank/DDBJ whole genome shotgun (WGS) entry which is preliminary data.</text>
</comment>
<evidence type="ECO:0000313" key="2">
    <source>
        <dbReference type="EMBL" id="MFB9769924.1"/>
    </source>
</evidence>
<protein>
    <submittedName>
        <fullName evidence="2">Helix-turn-helix domain-containing protein</fullName>
    </submittedName>
</protein>
<feature type="domain" description="HTH merR-type" evidence="1">
    <location>
        <begin position="9"/>
        <end position="72"/>
    </location>
</feature>
<dbReference type="InterPro" id="IPR000551">
    <property type="entry name" value="MerR-type_HTH_dom"/>
</dbReference>
<dbReference type="EMBL" id="JBHLZY010000020">
    <property type="protein sequence ID" value="MFB9769924.1"/>
    <property type="molecule type" value="Genomic_DNA"/>
</dbReference>
<organism evidence="2 3">
    <name type="scientific">Lactiplantibacillus modestisalitolerans</name>
    <dbReference type="NCBI Taxonomy" id="1457219"/>
    <lineage>
        <taxon>Bacteria</taxon>
        <taxon>Bacillati</taxon>
        <taxon>Bacillota</taxon>
        <taxon>Bacilli</taxon>
        <taxon>Lactobacillales</taxon>
        <taxon>Lactobacillaceae</taxon>
        <taxon>Lactiplantibacillus</taxon>
    </lineage>
</organism>
<name>A0ABV5WUV9_9LACO</name>
<gene>
    <name evidence="2" type="ORF">ACFFLI_08640</name>
</gene>
<proteinExistence type="predicted"/>
<keyword evidence="3" id="KW-1185">Reference proteome</keyword>
<reference evidence="2 3" key="1">
    <citation type="submission" date="2024-09" db="EMBL/GenBank/DDBJ databases">
        <authorList>
            <person name="Sun Q."/>
            <person name="Mori K."/>
        </authorList>
    </citation>
    <scope>NUCLEOTIDE SEQUENCE [LARGE SCALE GENOMIC DNA]</scope>
    <source>
        <strain evidence="2 3">TBRC 4576</strain>
    </source>
</reference>
<evidence type="ECO:0000259" key="1">
    <source>
        <dbReference type="Pfam" id="PF13411"/>
    </source>
</evidence>
<sequence>MKGQMVREMTLEQLAARSGVAADKIVAYTEAGLLPCKDVHAHFSADDQYWLDMVNCFLENGSSVEDLKDLMPLCEQCATA</sequence>
<dbReference type="SUPFAM" id="SSF46955">
    <property type="entry name" value="Putative DNA-binding domain"/>
    <property type="match status" value="1"/>
</dbReference>
<dbReference type="Gene3D" id="1.10.1660.10">
    <property type="match status" value="1"/>
</dbReference>